<evidence type="ECO:0000256" key="5">
    <source>
        <dbReference type="SAM" id="MobiDB-lite"/>
    </source>
</evidence>
<feature type="transmembrane region" description="Helical" evidence="6">
    <location>
        <begin position="37"/>
        <end position="55"/>
    </location>
</feature>
<proteinExistence type="predicted"/>
<dbReference type="OrthoDB" id="278737at2"/>
<dbReference type="AlphaFoldDB" id="A0A518FQ37"/>
<dbReference type="Proteomes" id="UP000320839">
    <property type="component" value="Chromosome"/>
</dbReference>
<evidence type="ECO:0000256" key="1">
    <source>
        <dbReference type="ARBA" id="ARBA00004141"/>
    </source>
</evidence>
<dbReference type="Pfam" id="PF00420">
    <property type="entry name" value="Oxidored_q2"/>
    <property type="match status" value="1"/>
</dbReference>
<accession>A0A518FQ37</accession>
<keyword evidence="2 6" id="KW-0812">Transmembrane</keyword>
<gene>
    <name evidence="7" type="ORF">Pan153_31240</name>
</gene>
<evidence type="ECO:0000256" key="2">
    <source>
        <dbReference type="ARBA" id="ARBA00022692"/>
    </source>
</evidence>
<evidence type="ECO:0000256" key="4">
    <source>
        <dbReference type="ARBA" id="ARBA00023136"/>
    </source>
</evidence>
<comment type="subcellular location">
    <subcellularLocation>
        <location evidence="1">Membrane</location>
        <topology evidence="1">Multi-pass membrane protein</topology>
    </subcellularLocation>
</comment>
<feature type="transmembrane region" description="Helical" evidence="6">
    <location>
        <begin position="12"/>
        <end position="30"/>
    </location>
</feature>
<evidence type="ECO:0000256" key="6">
    <source>
        <dbReference type="SAM" id="Phobius"/>
    </source>
</evidence>
<protein>
    <submittedName>
        <fullName evidence="7">NADH:ubiquinone oxidoreductase subunit K</fullName>
    </submittedName>
</protein>
<dbReference type="EMBL" id="CP036317">
    <property type="protein sequence ID" value="QDV18466.1"/>
    <property type="molecule type" value="Genomic_DNA"/>
</dbReference>
<dbReference type="InterPro" id="IPR039428">
    <property type="entry name" value="NUOK/Mnh_C1-like"/>
</dbReference>
<feature type="compositionally biased region" description="Basic and acidic residues" evidence="5">
    <location>
        <begin position="94"/>
        <end position="114"/>
    </location>
</feature>
<dbReference type="RefSeq" id="WP_145456705.1">
    <property type="nucleotide sequence ID" value="NZ_CP036317.1"/>
</dbReference>
<keyword evidence="4 6" id="KW-0472">Membrane</keyword>
<name>A0A518FQ37_9PLAN</name>
<sequence>MILSQATAVLHQNLMLGIILIAVGFLGMLLQRNRLATVFSLLIWLQGAGLLLAAFGHYQDSRAQSVYFLLLLLFVMIPAVTLAVLSVLKPSQVKQEHSEPESISPDEKGAQTGG</sequence>
<dbReference type="Gene3D" id="1.10.287.3510">
    <property type="match status" value="1"/>
</dbReference>
<feature type="region of interest" description="Disordered" evidence="5">
    <location>
        <begin position="93"/>
        <end position="114"/>
    </location>
</feature>
<feature type="transmembrane region" description="Helical" evidence="6">
    <location>
        <begin position="67"/>
        <end position="88"/>
    </location>
</feature>
<evidence type="ECO:0000313" key="8">
    <source>
        <dbReference type="Proteomes" id="UP000320839"/>
    </source>
</evidence>
<keyword evidence="3 6" id="KW-1133">Transmembrane helix</keyword>
<evidence type="ECO:0000256" key="3">
    <source>
        <dbReference type="ARBA" id="ARBA00022989"/>
    </source>
</evidence>
<dbReference type="GO" id="GO:0016020">
    <property type="term" value="C:membrane"/>
    <property type="evidence" value="ECO:0007669"/>
    <property type="project" value="UniProtKB-SubCell"/>
</dbReference>
<organism evidence="7 8">
    <name type="scientific">Gimesia panareensis</name>
    <dbReference type="NCBI Taxonomy" id="2527978"/>
    <lineage>
        <taxon>Bacteria</taxon>
        <taxon>Pseudomonadati</taxon>
        <taxon>Planctomycetota</taxon>
        <taxon>Planctomycetia</taxon>
        <taxon>Planctomycetales</taxon>
        <taxon>Planctomycetaceae</taxon>
        <taxon>Gimesia</taxon>
    </lineage>
</organism>
<reference evidence="7 8" key="1">
    <citation type="submission" date="2019-02" db="EMBL/GenBank/DDBJ databases">
        <title>Deep-cultivation of Planctomycetes and their phenomic and genomic characterization uncovers novel biology.</title>
        <authorList>
            <person name="Wiegand S."/>
            <person name="Jogler M."/>
            <person name="Boedeker C."/>
            <person name="Pinto D."/>
            <person name="Vollmers J."/>
            <person name="Rivas-Marin E."/>
            <person name="Kohn T."/>
            <person name="Peeters S.H."/>
            <person name="Heuer A."/>
            <person name="Rast P."/>
            <person name="Oberbeckmann S."/>
            <person name="Bunk B."/>
            <person name="Jeske O."/>
            <person name="Meyerdierks A."/>
            <person name="Storesund J.E."/>
            <person name="Kallscheuer N."/>
            <person name="Luecker S."/>
            <person name="Lage O.M."/>
            <person name="Pohl T."/>
            <person name="Merkel B.J."/>
            <person name="Hornburger P."/>
            <person name="Mueller R.-W."/>
            <person name="Bruemmer F."/>
            <person name="Labrenz M."/>
            <person name="Spormann A.M."/>
            <person name="Op den Camp H."/>
            <person name="Overmann J."/>
            <person name="Amann R."/>
            <person name="Jetten M.S.M."/>
            <person name="Mascher T."/>
            <person name="Medema M.H."/>
            <person name="Devos D.P."/>
            <person name="Kaster A.-K."/>
            <person name="Ovreas L."/>
            <person name="Rohde M."/>
            <person name="Galperin M.Y."/>
            <person name="Jogler C."/>
        </authorList>
    </citation>
    <scope>NUCLEOTIDE SEQUENCE [LARGE SCALE GENOMIC DNA]</scope>
    <source>
        <strain evidence="7 8">Pan153</strain>
    </source>
</reference>
<keyword evidence="7" id="KW-0830">Ubiquinone</keyword>
<evidence type="ECO:0000313" key="7">
    <source>
        <dbReference type="EMBL" id="QDV18466.1"/>
    </source>
</evidence>